<dbReference type="Proteomes" id="UP000488936">
    <property type="component" value="Unassembled WGS sequence"/>
</dbReference>
<name>A0A7K1GK06_9FLAO</name>
<gene>
    <name evidence="2" type="ORF">GJV77_04375</name>
</gene>
<dbReference type="RefSeq" id="WP_155035135.1">
    <property type="nucleotide sequence ID" value="NZ_JAYMMG010000012.1"/>
</dbReference>
<dbReference type="Pfam" id="PF04264">
    <property type="entry name" value="YceI"/>
    <property type="match status" value="1"/>
</dbReference>
<dbReference type="AlphaFoldDB" id="A0A7K1GK06"/>
<dbReference type="EMBL" id="WMJY01000006">
    <property type="protein sequence ID" value="MTH29156.1"/>
    <property type="molecule type" value="Genomic_DNA"/>
</dbReference>
<dbReference type="Gene3D" id="2.40.128.110">
    <property type="entry name" value="Lipid/polyisoprenoid-binding, YceI-like"/>
    <property type="match status" value="1"/>
</dbReference>
<keyword evidence="3" id="KW-1185">Reference proteome</keyword>
<dbReference type="OrthoDB" id="5292899at2"/>
<evidence type="ECO:0000313" key="3">
    <source>
        <dbReference type="Proteomes" id="UP000488936"/>
    </source>
</evidence>
<feature type="domain" description="Lipid/polyisoprenoid-binding YceI-like" evidence="1">
    <location>
        <begin position="55"/>
        <end position="166"/>
    </location>
</feature>
<evidence type="ECO:0000313" key="2">
    <source>
        <dbReference type="EMBL" id="MTH29156.1"/>
    </source>
</evidence>
<dbReference type="PROSITE" id="PS51257">
    <property type="entry name" value="PROKAR_LIPOPROTEIN"/>
    <property type="match status" value="1"/>
</dbReference>
<protein>
    <submittedName>
        <fullName evidence="2">YceI family protein</fullName>
    </submittedName>
</protein>
<organism evidence="2 3">
    <name type="scientific">Myroides pelagicus</name>
    <dbReference type="NCBI Taxonomy" id="270914"/>
    <lineage>
        <taxon>Bacteria</taxon>
        <taxon>Pseudomonadati</taxon>
        <taxon>Bacteroidota</taxon>
        <taxon>Flavobacteriia</taxon>
        <taxon>Flavobacteriales</taxon>
        <taxon>Flavobacteriaceae</taxon>
        <taxon>Myroides</taxon>
    </lineage>
</organism>
<sequence length="195" mass="21408">MKKALLALALVGTFAVSCGEKKQKTEQAEKTEQAVVAEYTHSLEWTAFKTPEKVGVKGQFKDIKLIDANTAAATVVEGLKDAKFVVVTSSVFTNDEGRDEKLKGQFFAKMLGNINGYFGEFKDGKVAVNITMNGINKEKEFTYTEQDGVLKLNGSIDILEDFTANTAFDSLHEACKDLHAGKTWSDVDLAIEIKK</sequence>
<comment type="caution">
    <text evidence="2">The sequence shown here is derived from an EMBL/GenBank/DDBJ whole genome shotgun (WGS) entry which is preliminary data.</text>
</comment>
<dbReference type="InterPro" id="IPR007372">
    <property type="entry name" value="Lipid/polyisoprenoid-bd_YceI"/>
</dbReference>
<accession>A0A7K1GK06</accession>
<proteinExistence type="predicted"/>
<dbReference type="InterPro" id="IPR036761">
    <property type="entry name" value="TTHA0802/YceI-like_sf"/>
</dbReference>
<reference evidence="2 3" key="1">
    <citation type="journal article" date="2006" name="Int. J. Syst. Evol. Microbiol.">
        <title>Myroides pelagicus sp. nov., isolated from seawater in Thailand.</title>
        <authorList>
            <person name="Yoon J."/>
            <person name="Maneerat S."/>
            <person name="Kawai F."/>
            <person name="Yokota A."/>
        </authorList>
    </citation>
    <scope>NUCLEOTIDE SEQUENCE [LARGE SCALE GENOMIC DNA]</scope>
    <source>
        <strain evidence="2 3">SM1T</strain>
    </source>
</reference>
<evidence type="ECO:0000259" key="1">
    <source>
        <dbReference type="Pfam" id="PF04264"/>
    </source>
</evidence>